<dbReference type="PANTHER" id="PTHR43873:SF1">
    <property type="entry name" value="COBYRINATE A,C-DIAMIDE SYNTHASE"/>
    <property type="match status" value="1"/>
</dbReference>
<dbReference type="GO" id="GO:0042242">
    <property type="term" value="F:cobyrinic acid a,c-diamide synthase activity"/>
    <property type="evidence" value="ECO:0007669"/>
    <property type="project" value="InterPro"/>
</dbReference>
<comment type="caution">
    <text evidence="2">The sequence shown here is derived from an EMBL/GenBank/DDBJ whole genome shotgun (WGS) entry which is preliminary data.</text>
</comment>
<proteinExistence type="predicted"/>
<dbReference type="InterPro" id="IPR004484">
    <property type="entry name" value="CbiA/CobB_synth"/>
</dbReference>
<feature type="non-terminal residue" evidence="2">
    <location>
        <position position="80"/>
    </location>
</feature>
<dbReference type="SUPFAM" id="SSF52540">
    <property type="entry name" value="P-loop containing nucleoside triphosphate hydrolases"/>
    <property type="match status" value="1"/>
</dbReference>
<dbReference type="AlphaFoldDB" id="X1PCR3"/>
<feature type="domain" description="CobQ/CobB/MinD/ParA nucleotide binding" evidence="1">
    <location>
        <begin position="10"/>
        <end position="43"/>
    </location>
</feature>
<evidence type="ECO:0000313" key="2">
    <source>
        <dbReference type="EMBL" id="GAI53643.1"/>
    </source>
</evidence>
<dbReference type="InterPro" id="IPR002586">
    <property type="entry name" value="CobQ/CobB/MinD/ParA_Nub-bd_dom"/>
</dbReference>
<reference evidence="2" key="1">
    <citation type="journal article" date="2014" name="Front. Microbiol.">
        <title>High frequency of phylogenetically diverse reductive dehalogenase-homologous genes in deep subseafloor sedimentary metagenomes.</title>
        <authorList>
            <person name="Kawai M."/>
            <person name="Futagami T."/>
            <person name="Toyoda A."/>
            <person name="Takaki Y."/>
            <person name="Nishi S."/>
            <person name="Hori S."/>
            <person name="Arai W."/>
            <person name="Tsubouchi T."/>
            <person name="Morono Y."/>
            <person name="Uchiyama I."/>
            <person name="Ito T."/>
            <person name="Fujiyama A."/>
            <person name="Inagaki F."/>
            <person name="Takami H."/>
        </authorList>
    </citation>
    <scope>NUCLEOTIDE SEQUENCE</scope>
    <source>
        <strain evidence="2">Expedition CK06-06</strain>
    </source>
</reference>
<sequence>MKIPRLVLGGASSSVGKTTITAGLIAALKERGHRVQPFKCGPDYIDPGYLALAAGVPCHNLDSWMLSPEAMIELSGRKGE</sequence>
<dbReference type="PANTHER" id="PTHR43873">
    <property type="entry name" value="COBYRINATE A,C-DIAMIDE SYNTHASE"/>
    <property type="match status" value="1"/>
</dbReference>
<dbReference type="Gene3D" id="3.40.50.300">
    <property type="entry name" value="P-loop containing nucleotide triphosphate hydrolases"/>
    <property type="match status" value="1"/>
</dbReference>
<name>X1PCR3_9ZZZZ</name>
<gene>
    <name evidence="2" type="ORF">S06H3_54801</name>
</gene>
<protein>
    <recommendedName>
        <fullName evidence="1">CobQ/CobB/MinD/ParA nucleotide binding domain-containing protein</fullName>
    </recommendedName>
</protein>
<dbReference type="InterPro" id="IPR027417">
    <property type="entry name" value="P-loop_NTPase"/>
</dbReference>
<accession>X1PCR3</accession>
<dbReference type="Pfam" id="PF01656">
    <property type="entry name" value="CbiA"/>
    <property type="match status" value="1"/>
</dbReference>
<evidence type="ECO:0000259" key="1">
    <source>
        <dbReference type="Pfam" id="PF01656"/>
    </source>
</evidence>
<organism evidence="2">
    <name type="scientific">marine sediment metagenome</name>
    <dbReference type="NCBI Taxonomy" id="412755"/>
    <lineage>
        <taxon>unclassified sequences</taxon>
        <taxon>metagenomes</taxon>
        <taxon>ecological metagenomes</taxon>
    </lineage>
</organism>
<dbReference type="EMBL" id="BARV01035085">
    <property type="protein sequence ID" value="GAI53643.1"/>
    <property type="molecule type" value="Genomic_DNA"/>
</dbReference>